<dbReference type="Gene3D" id="3.30.420.40">
    <property type="match status" value="2"/>
</dbReference>
<dbReference type="OrthoDB" id="2963168at2759"/>
<reference evidence="3" key="1">
    <citation type="journal article" date="2020" name="Stud. Mycol.">
        <title>101 Dothideomycetes genomes: a test case for predicting lifestyles and emergence of pathogens.</title>
        <authorList>
            <person name="Haridas S."/>
            <person name="Albert R."/>
            <person name="Binder M."/>
            <person name="Bloem J."/>
            <person name="Labutti K."/>
            <person name="Salamov A."/>
            <person name="Andreopoulos B."/>
            <person name="Baker S."/>
            <person name="Barry K."/>
            <person name="Bills G."/>
            <person name="Bluhm B."/>
            <person name="Cannon C."/>
            <person name="Castanera R."/>
            <person name="Culley D."/>
            <person name="Daum C."/>
            <person name="Ezra D."/>
            <person name="Gonzalez J."/>
            <person name="Henrissat B."/>
            <person name="Kuo A."/>
            <person name="Liang C."/>
            <person name="Lipzen A."/>
            <person name="Lutzoni F."/>
            <person name="Magnuson J."/>
            <person name="Mondo S."/>
            <person name="Nolan M."/>
            <person name="Ohm R."/>
            <person name="Pangilinan J."/>
            <person name="Park H.-J."/>
            <person name="Ramirez L."/>
            <person name="Alfaro M."/>
            <person name="Sun H."/>
            <person name="Tritt A."/>
            <person name="Yoshinaga Y."/>
            <person name="Zwiers L.-H."/>
            <person name="Turgeon B."/>
            <person name="Goodwin S."/>
            <person name="Spatafora J."/>
            <person name="Crous P."/>
            <person name="Grigoriev I."/>
        </authorList>
    </citation>
    <scope>NUCLEOTIDE SEQUENCE</scope>
    <source>
        <strain evidence="3">CBS 675.92</strain>
    </source>
</reference>
<dbReference type="PANTHER" id="PTHR14187">
    <property type="entry name" value="ALPHA KINASE/ELONGATION FACTOR 2 KINASE"/>
    <property type="match status" value="1"/>
</dbReference>
<dbReference type="InterPro" id="IPR013126">
    <property type="entry name" value="Hsp_70_fam"/>
</dbReference>
<dbReference type="PANTHER" id="PTHR14187:SF82">
    <property type="entry name" value="FAMILY CHAPERONE, PUTATIVE (AFU_ORTHOLOGUE AFUA_7G08575)-RELATED"/>
    <property type="match status" value="1"/>
</dbReference>
<dbReference type="Proteomes" id="UP000800035">
    <property type="component" value="Unassembled WGS sequence"/>
</dbReference>
<keyword evidence="1" id="KW-0547">Nucleotide-binding</keyword>
<dbReference type="GO" id="GO:0140662">
    <property type="term" value="F:ATP-dependent protein folding chaperone"/>
    <property type="evidence" value="ECO:0007669"/>
    <property type="project" value="InterPro"/>
</dbReference>
<dbReference type="SUPFAM" id="SSF53067">
    <property type="entry name" value="Actin-like ATPase domain"/>
    <property type="match status" value="2"/>
</dbReference>
<dbReference type="InterPro" id="IPR043129">
    <property type="entry name" value="ATPase_NBD"/>
</dbReference>
<dbReference type="AlphaFoldDB" id="A0A6A5TGW8"/>
<protein>
    <submittedName>
        <fullName evidence="3">Hsp70 family protein</fullName>
    </submittedName>
</protein>
<dbReference type="GO" id="GO:0005524">
    <property type="term" value="F:ATP binding"/>
    <property type="evidence" value="ECO:0007669"/>
    <property type="project" value="UniProtKB-KW"/>
</dbReference>
<evidence type="ECO:0000313" key="3">
    <source>
        <dbReference type="EMBL" id="KAF1950892.1"/>
    </source>
</evidence>
<evidence type="ECO:0000313" key="4">
    <source>
        <dbReference type="Proteomes" id="UP000800035"/>
    </source>
</evidence>
<evidence type="ECO:0000256" key="1">
    <source>
        <dbReference type="ARBA" id="ARBA00022741"/>
    </source>
</evidence>
<organism evidence="3 4">
    <name type="scientific">Byssothecium circinans</name>
    <dbReference type="NCBI Taxonomy" id="147558"/>
    <lineage>
        <taxon>Eukaryota</taxon>
        <taxon>Fungi</taxon>
        <taxon>Dikarya</taxon>
        <taxon>Ascomycota</taxon>
        <taxon>Pezizomycotina</taxon>
        <taxon>Dothideomycetes</taxon>
        <taxon>Pleosporomycetidae</taxon>
        <taxon>Pleosporales</taxon>
        <taxon>Massarineae</taxon>
        <taxon>Massarinaceae</taxon>
        <taxon>Byssothecium</taxon>
    </lineage>
</organism>
<keyword evidence="4" id="KW-1185">Reference proteome</keyword>
<dbReference type="Pfam" id="PF00012">
    <property type="entry name" value="HSP70"/>
    <property type="match status" value="1"/>
</dbReference>
<evidence type="ECO:0000256" key="2">
    <source>
        <dbReference type="ARBA" id="ARBA00022840"/>
    </source>
</evidence>
<keyword evidence="2" id="KW-0067">ATP-binding</keyword>
<dbReference type="EMBL" id="ML977021">
    <property type="protein sequence ID" value="KAF1950892.1"/>
    <property type="molecule type" value="Genomic_DNA"/>
</dbReference>
<gene>
    <name evidence="3" type="ORF">CC80DRAFT_576249</name>
</gene>
<sequence>MLRNRLVIGLDYGTTYTGISFCETSDTSYIEDRIQIVQDWPSAHTLVGTKEKVPSEIAYSSDGTIRWGSLIPPHVPRHMWTKLELDSPKTGEAERIRQELSALTINGADKVRHPVDIIADFLAEVKAHLIKNLDRQYGEQLWRTLPITLVVTVPAVWSDAAKDRTMQAVSKAGFNQVMFPQLKRIVTTTEPEAAALYTIKYLQGSVQDEQLAIGDGFVVCDMGGGTVDLIAYRVAGIDPTVVEEATIGSGDQCGGSFVDRAFLVWLEMKLGIEDFLKIAGCRAADLSRTSLPPKLGRMVQDFTLTAKSGFSGTEEYYLRLPAVLGAIEDEERGICDGEIQVTADDMIHMFEFPLRRTKELLQEQLRLAAGSGNASVKYIFMVGGFAESPYMHSQISELARTYTQLQAVKPVNAWSAISRGATAKGLESDGRNAVKFRKCRRHYGTGCNPIFQRGVHLESESYICKFTGVKRASNQMSWVISKGEELSTSAPLHGSVAFFMPLWPGDSRKTSLKLLAADSDIAPQRDSHKNVYEVAKLTIDLSCVPQREFQTKRSPGGDVYYHLDYTIEISVQSALEYSLSINGVKYGSVAANYA</sequence>
<accession>A0A6A5TGW8</accession>
<name>A0A6A5TGW8_9PLEO</name>
<proteinExistence type="predicted"/>
<dbReference type="Gene3D" id="3.90.640.10">
    <property type="entry name" value="Actin, Chain A, domain 4"/>
    <property type="match status" value="1"/>
</dbReference>
<dbReference type="CDD" id="cd10170">
    <property type="entry name" value="ASKHA_NBD_HSP70"/>
    <property type="match status" value="1"/>
</dbReference>